<dbReference type="EMBL" id="CAFBRD010000158">
    <property type="protein sequence ID" value="CAB5078721.1"/>
    <property type="molecule type" value="Genomic_DNA"/>
</dbReference>
<dbReference type="SUPFAM" id="SSF56104">
    <property type="entry name" value="SAICAR synthase-like"/>
    <property type="match status" value="1"/>
</dbReference>
<dbReference type="PANTHER" id="PTHR43700">
    <property type="entry name" value="PHOSPHORIBOSYLAMINOIMIDAZOLE-SUCCINOCARBOXAMIDE SYNTHASE"/>
    <property type="match status" value="1"/>
</dbReference>
<evidence type="ECO:0000256" key="7">
    <source>
        <dbReference type="ARBA" id="ARBA00022840"/>
    </source>
</evidence>
<evidence type="ECO:0000256" key="3">
    <source>
        <dbReference type="ARBA" id="ARBA00012217"/>
    </source>
</evidence>
<dbReference type="GO" id="GO:0005524">
    <property type="term" value="F:ATP binding"/>
    <property type="evidence" value="ECO:0007669"/>
    <property type="project" value="UniProtKB-KW"/>
</dbReference>
<dbReference type="EMBL" id="CAFBOK010000026">
    <property type="protein sequence ID" value="CAB4974839.1"/>
    <property type="molecule type" value="Genomic_DNA"/>
</dbReference>
<reference evidence="10" key="1">
    <citation type="submission" date="2020-05" db="EMBL/GenBank/DDBJ databases">
        <authorList>
            <person name="Chiriac C."/>
            <person name="Salcher M."/>
            <person name="Ghai R."/>
            <person name="Kavagutti S V."/>
        </authorList>
    </citation>
    <scope>NUCLEOTIDE SEQUENCE</scope>
</reference>
<dbReference type="EC" id="6.3.2.6" evidence="3"/>
<dbReference type="NCBIfam" id="NF010568">
    <property type="entry name" value="PRK13961.1"/>
    <property type="match status" value="1"/>
</dbReference>
<dbReference type="PANTHER" id="PTHR43700:SF1">
    <property type="entry name" value="PHOSPHORIBOSYLAMINOIMIDAZOLE-SUCCINOCARBOXAMIDE SYNTHASE"/>
    <property type="match status" value="1"/>
</dbReference>
<dbReference type="GO" id="GO:0006189">
    <property type="term" value="P:'de novo' IMP biosynthetic process"/>
    <property type="evidence" value="ECO:0007669"/>
    <property type="project" value="UniProtKB-UniPathway"/>
</dbReference>
<comment type="similarity">
    <text evidence="2">Belongs to the SAICAR synthetase family.</text>
</comment>
<evidence type="ECO:0000313" key="11">
    <source>
        <dbReference type="EMBL" id="CAB4791069.1"/>
    </source>
</evidence>
<dbReference type="Gene3D" id="3.30.200.20">
    <property type="entry name" value="Phosphorylase Kinase, domain 1"/>
    <property type="match status" value="1"/>
</dbReference>
<comment type="pathway">
    <text evidence="1">Purine metabolism; IMP biosynthesis via de novo pathway; 5-amino-1-(5-phospho-D-ribosyl)imidazole-4-carboxamide from 5-amino-1-(5-phospho-D-ribosyl)imidazole-4-carboxylate: step 1/2.</text>
</comment>
<dbReference type="NCBIfam" id="TIGR00081">
    <property type="entry name" value="purC"/>
    <property type="match status" value="1"/>
</dbReference>
<dbReference type="FunFam" id="3.30.470.20:FF:000015">
    <property type="entry name" value="Phosphoribosylaminoimidazole-succinocarboxamide synthase"/>
    <property type="match status" value="1"/>
</dbReference>
<name>A0A6J6R6V7_9ZZZZ</name>
<dbReference type="InterPro" id="IPR001636">
    <property type="entry name" value="SAICAR_synth"/>
</dbReference>
<evidence type="ECO:0000313" key="12">
    <source>
        <dbReference type="EMBL" id="CAB4974839.1"/>
    </source>
</evidence>
<dbReference type="Pfam" id="PF01259">
    <property type="entry name" value="SAICAR_synt"/>
    <property type="match status" value="1"/>
</dbReference>
<keyword evidence="7" id="KW-0067">ATP-binding</keyword>
<gene>
    <name evidence="9" type="ORF">UFOPK1762_01315</name>
    <name evidence="10" type="ORF">UFOPK2624_01329</name>
    <name evidence="11" type="ORF">UFOPK2969_00822</name>
    <name evidence="12" type="ORF">UFOPK3927_00365</name>
    <name evidence="13" type="ORF">UFOPK4371_01875</name>
</gene>
<protein>
    <recommendedName>
        <fullName evidence="3">phosphoribosylaminoimidazolesuccinocarboxamide synthase</fullName>
        <ecNumber evidence="3">6.3.2.6</ecNumber>
    </recommendedName>
</protein>
<evidence type="ECO:0000313" key="10">
    <source>
        <dbReference type="EMBL" id="CAB4714954.1"/>
    </source>
</evidence>
<dbReference type="Gene3D" id="3.30.470.20">
    <property type="entry name" value="ATP-grasp fold, B domain"/>
    <property type="match status" value="1"/>
</dbReference>
<dbReference type="EMBL" id="CAEZTY010000054">
    <property type="protein sequence ID" value="CAB4590570.1"/>
    <property type="molecule type" value="Genomic_DNA"/>
</dbReference>
<feature type="domain" description="SAICAR synthetase/ADE2 N-terminal" evidence="8">
    <location>
        <begin position="7"/>
        <end position="257"/>
    </location>
</feature>
<dbReference type="EMBL" id="CAEZXY010000068">
    <property type="protein sequence ID" value="CAB4714954.1"/>
    <property type="molecule type" value="Genomic_DNA"/>
</dbReference>
<organism evidence="10">
    <name type="scientific">freshwater metagenome</name>
    <dbReference type="NCBI Taxonomy" id="449393"/>
    <lineage>
        <taxon>unclassified sequences</taxon>
        <taxon>metagenomes</taxon>
        <taxon>ecological metagenomes</taxon>
    </lineage>
</organism>
<evidence type="ECO:0000256" key="4">
    <source>
        <dbReference type="ARBA" id="ARBA00022598"/>
    </source>
</evidence>
<dbReference type="HAMAP" id="MF_00137">
    <property type="entry name" value="SAICAR_synth"/>
    <property type="match status" value="1"/>
</dbReference>
<evidence type="ECO:0000256" key="6">
    <source>
        <dbReference type="ARBA" id="ARBA00022755"/>
    </source>
</evidence>
<keyword evidence="4" id="KW-0436">Ligase</keyword>
<evidence type="ECO:0000256" key="1">
    <source>
        <dbReference type="ARBA" id="ARBA00004672"/>
    </source>
</evidence>
<dbReference type="GO" id="GO:0005737">
    <property type="term" value="C:cytoplasm"/>
    <property type="evidence" value="ECO:0007669"/>
    <property type="project" value="TreeGrafter"/>
</dbReference>
<accession>A0A6J6R6V7</accession>
<sequence length="291" mass="32157">MTDALPHIYSGKVRDIYDAGDNRLLMVTSDRLSAFDVVMAEPIPDKGRVLTAMSAFWFEKFQGVVGSHLLSTSLDDCPVPAQRDDWQGRVMLCRKAEMLPIECIVRGYLTGSAWKEYKTDGTMHGQQLPAGLLESAKLPEPVFTPSTKAAEGHDENISFEASVELIGADLAERARSVSLELYTKGAEWAAARGILIADTKFELGLIDGELVLCDEVLTPDSSRFWAAESWKPGSTPPSFDKQPVRDYLDGLDWNKQPPAPPLPAEVVDTTSARYIDAYERITGRSFAEWRG</sequence>
<dbReference type="CDD" id="cd01414">
    <property type="entry name" value="SAICAR_synt_Sc"/>
    <property type="match status" value="1"/>
</dbReference>
<evidence type="ECO:0000259" key="8">
    <source>
        <dbReference type="Pfam" id="PF01259"/>
    </source>
</evidence>
<keyword evidence="6" id="KW-0658">Purine biosynthesis</keyword>
<evidence type="ECO:0000313" key="9">
    <source>
        <dbReference type="EMBL" id="CAB4590570.1"/>
    </source>
</evidence>
<evidence type="ECO:0000313" key="13">
    <source>
        <dbReference type="EMBL" id="CAB5078721.1"/>
    </source>
</evidence>
<dbReference type="PROSITE" id="PS01057">
    <property type="entry name" value="SAICAR_SYNTHETASE_1"/>
    <property type="match status" value="1"/>
</dbReference>
<dbReference type="InterPro" id="IPR028923">
    <property type="entry name" value="SAICAR_synt/ADE2_N"/>
</dbReference>
<evidence type="ECO:0000256" key="2">
    <source>
        <dbReference type="ARBA" id="ARBA00010190"/>
    </source>
</evidence>
<evidence type="ECO:0000256" key="5">
    <source>
        <dbReference type="ARBA" id="ARBA00022741"/>
    </source>
</evidence>
<dbReference type="GO" id="GO:0004639">
    <property type="term" value="F:phosphoribosylaminoimidazolesuccinocarboxamide synthase activity"/>
    <property type="evidence" value="ECO:0007669"/>
    <property type="project" value="UniProtKB-EC"/>
</dbReference>
<dbReference type="AlphaFoldDB" id="A0A6J6R6V7"/>
<proteinExistence type="inferred from homology"/>
<dbReference type="EMBL" id="CAFAAD010000051">
    <property type="protein sequence ID" value="CAB4791069.1"/>
    <property type="molecule type" value="Genomic_DNA"/>
</dbReference>
<keyword evidence="5" id="KW-0547">Nucleotide-binding</keyword>
<dbReference type="UniPathway" id="UPA00074">
    <property type="reaction ID" value="UER00131"/>
</dbReference>
<dbReference type="InterPro" id="IPR018236">
    <property type="entry name" value="SAICAR_synthetase_CS"/>
</dbReference>